<evidence type="ECO:0000313" key="1">
    <source>
        <dbReference type="EMBL" id="UNM13832.1"/>
    </source>
</evidence>
<evidence type="ECO:0000313" key="2">
    <source>
        <dbReference type="Proteomes" id="UP000828924"/>
    </source>
</evidence>
<proteinExistence type="predicted"/>
<dbReference type="EMBL" id="CP071872">
    <property type="protein sequence ID" value="UNM13832.1"/>
    <property type="molecule type" value="Genomic_DNA"/>
</dbReference>
<evidence type="ECO:0008006" key="3">
    <source>
        <dbReference type="Google" id="ProtNLM"/>
    </source>
</evidence>
<name>A0ABY3WMI9_9ACTN</name>
<accession>A0ABY3WMI9</accession>
<protein>
    <recommendedName>
        <fullName evidence="3">HTH cro/C1-type domain-containing protein</fullName>
    </recommendedName>
</protein>
<keyword evidence="2" id="KW-1185">Reference proteome</keyword>
<dbReference type="RefSeq" id="WP_242332756.1">
    <property type="nucleotide sequence ID" value="NZ_CP071872.1"/>
</dbReference>
<gene>
    <name evidence="1" type="ORF">J4032_22320</name>
</gene>
<sequence>MAALPDRTTSHLQLLATLVTQRRIQLGISSKEKAAERCGLSHMPYRSVEAGKGGTDVTYAKIENGFEVVAGSLRAVAEGNADSIKLIDGTELIAGAQIIRPSLDEIDDEAKQAITIAVALTAPDMTHRQTQELTEQVVKELRRRGILPSGA</sequence>
<reference evidence="1 2" key="1">
    <citation type="submission" date="2021-03" db="EMBL/GenBank/DDBJ databases">
        <title>Complete genome of Streptomyces formicae strain 1H-GS9 (DSM 100524).</title>
        <authorList>
            <person name="Atanasov K.E."/>
            <person name="Altabella T."/>
            <person name="Ferrer A."/>
        </authorList>
    </citation>
    <scope>NUCLEOTIDE SEQUENCE [LARGE SCALE GENOMIC DNA]</scope>
    <source>
        <strain evidence="1 2">1H-GS9</strain>
    </source>
</reference>
<organism evidence="1 2">
    <name type="scientific">Streptomyces formicae</name>
    <dbReference type="NCBI Taxonomy" id="1616117"/>
    <lineage>
        <taxon>Bacteria</taxon>
        <taxon>Bacillati</taxon>
        <taxon>Actinomycetota</taxon>
        <taxon>Actinomycetes</taxon>
        <taxon>Kitasatosporales</taxon>
        <taxon>Streptomycetaceae</taxon>
        <taxon>Streptomyces</taxon>
    </lineage>
</organism>
<dbReference type="Proteomes" id="UP000828924">
    <property type="component" value="Chromosome"/>
</dbReference>